<comment type="catalytic activity">
    <reaction evidence="1 8">
        <text>L-glutamate = D-glutamate</text>
        <dbReference type="Rhea" id="RHEA:12813"/>
        <dbReference type="ChEBI" id="CHEBI:29985"/>
        <dbReference type="ChEBI" id="CHEBI:29986"/>
        <dbReference type="EC" id="5.1.1.3"/>
    </reaction>
</comment>
<dbReference type="InterPro" id="IPR018187">
    <property type="entry name" value="Asp/Glu_racemase_AS_1"/>
</dbReference>
<evidence type="ECO:0000256" key="8">
    <source>
        <dbReference type="HAMAP-Rule" id="MF_00258"/>
    </source>
</evidence>
<comment type="pathway">
    <text evidence="8">Cell wall biogenesis; peptidoglycan biosynthesis.</text>
</comment>
<dbReference type="InterPro" id="IPR033134">
    <property type="entry name" value="Asp/Glu_racemase_AS_2"/>
</dbReference>
<dbReference type="GO" id="GO:0009252">
    <property type="term" value="P:peptidoglycan biosynthetic process"/>
    <property type="evidence" value="ECO:0007669"/>
    <property type="project" value="UniProtKB-UniRule"/>
</dbReference>
<dbReference type="InterPro" id="IPR004391">
    <property type="entry name" value="Glu_race"/>
</dbReference>
<dbReference type="Proteomes" id="UP001056539">
    <property type="component" value="Chromosome"/>
</dbReference>
<accession>A0AAX3BAA2</accession>
<keyword evidence="4 8" id="KW-0573">Peptidoglycan synthesis</keyword>
<keyword evidence="10" id="KW-1185">Reference proteome</keyword>
<evidence type="ECO:0000313" key="10">
    <source>
        <dbReference type="Proteomes" id="UP001056539"/>
    </source>
</evidence>
<dbReference type="RefSeq" id="WP_271434309.1">
    <property type="nucleotide sequence ID" value="NZ_CP073355.1"/>
</dbReference>
<dbReference type="InterPro" id="IPR001920">
    <property type="entry name" value="Asp/Glu_race"/>
</dbReference>
<name>A0AAX3BAA2_9SPIR</name>
<sequence>MGEMRYKPIGVFDSGVGGLTVVKALMELLPSESFVYLGDTANLPYGEKSAEMVRQYAFHNAQFLQEFDIKVMVVACNTASSVALEELQENFDFPVLGVIEPAAREAVRVSRSQQIGVIGTKRTIRSEMYTHKIHELSPQARVIGKACPLFVPLIEEGFLHHEATMLVAKEYLSPLANDIDTLILGCTHYPLIRDTIQSVLPHVTIVDSATSTARELRQLLLERDWLSDQLSPKRQFFATDITEHLHGLARMILPDVPSLIFEEVRLASTPVV</sequence>
<dbReference type="HAMAP" id="MF_00258">
    <property type="entry name" value="Glu_racemase"/>
    <property type="match status" value="1"/>
</dbReference>
<dbReference type="PROSITE" id="PS00924">
    <property type="entry name" value="ASP_GLU_RACEMASE_2"/>
    <property type="match status" value="1"/>
</dbReference>
<dbReference type="EMBL" id="CP073355">
    <property type="protein sequence ID" value="URA09185.1"/>
    <property type="molecule type" value="Genomic_DNA"/>
</dbReference>
<dbReference type="AlphaFoldDB" id="A0AAX3BAA2"/>
<dbReference type="Gene3D" id="3.40.50.1860">
    <property type="match status" value="2"/>
</dbReference>
<dbReference type="KEGG" id="taqu:KDW03_06650"/>
<evidence type="ECO:0000256" key="6">
    <source>
        <dbReference type="ARBA" id="ARBA00023316"/>
    </source>
</evidence>
<evidence type="ECO:0000256" key="3">
    <source>
        <dbReference type="ARBA" id="ARBA00022960"/>
    </source>
</evidence>
<dbReference type="PANTHER" id="PTHR21198">
    <property type="entry name" value="GLUTAMATE RACEMASE"/>
    <property type="match status" value="1"/>
</dbReference>
<comment type="similarity">
    <text evidence="8">Belongs to the aspartate/glutamate racemases family.</text>
</comment>
<gene>
    <name evidence="8" type="primary">murI</name>
    <name evidence="9" type="ORF">KDW03_06650</name>
</gene>
<reference evidence="9" key="2">
    <citation type="submission" date="2022-06" db="EMBL/GenBank/DDBJ databases">
        <title>Thermospira aquatica gen. nov., sp. nov.</title>
        <authorList>
            <person name="Ben Ali Gam Z."/>
            <person name="Labat M."/>
        </authorList>
    </citation>
    <scope>NUCLEOTIDE SEQUENCE</scope>
    <source>
        <strain evidence="9">F1F22</strain>
    </source>
</reference>
<dbReference type="GO" id="GO:0071555">
    <property type="term" value="P:cell wall organization"/>
    <property type="evidence" value="ECO:0007669"/>
    <property type="project" value="UniProtKB-KW"/>
</dbReference>
<evidence type="ECO:0000256" key="5">
    <source>
        <dbReference type="ARBA" id="ARBA00023235"/>
    </source>
</evidence>
<dbReference type="Pfam" id="PF01177">
    <property type="entry name" value="Asp_Glu_race"/>
    <property type="match status" value="1"/>
</dbReference>
<keyword evidence="6 8" id="KW-0961">Cell wall biogenesis/degradation</keyword>
<keyword evidence="5 8" id="KW-0413">Isomerase</keyword>
<evidence type="ECO:0000256" key="2">
    <source>
        <dbReference type="ARBA" id="ARBA00013090"/>
    </source>
</evidence>
<feature type="binding site" evidence="8">
    <location>
        <begin position="45"/>
        <end position="46"/>
    </location>
    <ligand>
        <name>substrate</name>
    </ligand>
</feature>
<feature type="active site" description="Proton donor/acceptor" evidence="8">
    <location>
        <position position="186"/>
    </location>
</feature>
<organism evidence="9 10">
    <name type="scientific">Thermospira aquatica</name>
    <dbReference type="NCBI Taxonomy" id="2828656"/>
    <lineage>
        <taxon>Bacteria</taxon>
        <taxon>Pseudomonadati</taxon>
        <taxon>Spirochaetota</taxon>
        <taxon>Spirochaetia</taxon>
        <taxon>Brevinematales</taxon>
        <taxon>Thermospiraceae</taxon>
        <taxon>Thermospira</taxon>
    </lineage>
</organism>
<dbReference type="EC" id="5.1.1.3" evidence="2 8"/>
<keyword evidence="3 8" id="KW-0133">Cell shape</keyword>
<reference evidence="9" key="1">
    <citation type="submission" date="2021-04" db="EMBL/GenBank/DDBJ databases">
        <authorList>
            <person name="Postec A."/>
        </authorList>
    </citation>
    <scope>NUCLEOTIDE SEQUENCE</scope>
    <source>
        <strain evidence="9">F1F22</strain>
    </source>
</reference>
<feature type="binding site" evidence="8">
    <location>
        <begin position="77"/>
        <end position="78"/>
    </location>
    <ligand>
        <name>substrate</name>
    </ligand>
</feature>
<proteinExistence type="inferred from homology"/>
<evidence type="ECO:0000256" key="1">
    <source>
        <dbReference type="ARBA" id="ARBA00001602"/>
    </source>
</evidence>
<evidence type="ECO:0000313" key="9">
    <source>
        <dbReference type="EMBL" id="URA09185.1"/>
    </source>
</evidence>
<feature type="active site" description="Proton donor/acceptor" evidence="8">
    <location>
        <position position="76"/>
    </location>
</feature>
<feature type="binding site" evidence="8">
    <location>
        <begin position="13"/>
        <end position="14"/>
    </location>
    <ligand>
        <name>substrate</name>
    </ligand>
</feature>
<dbReference type="FunFam" id="3.40.50.1860:FF:000002">
    <property type="entry name" value="Glutamate racemase"/>
    <property type="match status" value="1"/>
</dbReference>
<dbReference type="SUPFAM" id="SSF53681">
    <property type="entry name" value="Aspartate/glutamate racemase"/>
    <property type="match status" value="2"/>
</dbReference>
<comment type="function">
    <text evidence="8">Provides the (R)-glutamate required for cell wall biosynthesis.</text>
</comment>
<dbReference type="InterPro" id="IPR015942">
    <property type="entry name" value="Asp/Glu/hydantoin_racemase"/>
</dbReference>
<dbReference type="GO" id="GO:0008881">
    <property type="term" value="F:glutamate racemase activity"/>
    <property type="evidence" value="ECO:0007669"/>
    <property type="project" value="UniProtKB-UniRule"/>
</dbReference>
<feature type="binding site" evidence="8">
    <location>
        <begin position="187"/>
        <end position="188"/>
    </location>
    <ligand>
        <name>substrate</name>
    </ligand>
</feature>
<dbReference type="PANTHER" id="PTHR21198:SF2">
    <property type="entry name" value="GLUTAMATE RACEMASE"/>
    <property type="match status" value="1"/>
</dbReference>
<evidence type="ECO:0000256" key="4">
    <source>
        <dbReference type="ARBA" id="ARBA00022984"/>
    </source>
</evidence>
<protein>
    <recommendedName>
        <fullName evidence="7 8">Glutamate racemase</fullName>
        <ecNumber evidence="2 8">5.1.1.3</ecNumber>
    </recommendedName>
</protein>
<dbReference type="GO" id="GO:0008360">
    <property type="term" value="P:regulation of cell shape"/>
    <property type="evidence" value="ECO:0007669"/>
    <property type="project" value="UniProtKB-KW"/>
</dbReference>
<evidence type="ECO:0000256" key="7">
    <source>
        <dbReference type="ARBA" id="ARBA00070053"/>
    </source>
</evidence>
<dbReference type="NCBIfam" id="TIGR00067">
    <property type="entry name" value="glut_race"/>
    <property type="match status" value="1"/>
</dbReference>
<dbReference type="PROSITE" id="PS00923">
    <property type="entry name" value="ASP_GLU_RACEMASE_1"/>
    <property type="match status" value="1"/>
</dbReference>